<evidence type="ECO:0000313" key="2">
    <source>
        <dbReference type="EMBL" id="MBM2412757.1"/>
    </source>
</evidence>
<name>A0A9Q2NVG5_9RHOB</name>
<reference evidence="2 5" key="1">
    <citation type="submission" date="2021-01" db="EMBL/GenBank/DDBJ databases">
        <title>Diatom-associated Roseobacters Show Island Model of Population Structure.</title>
        <authorList>
            <person name="Qu L."/>
            <person name="Feng X."/>
            <person name="Chen Y."/>
            <person name="Li L."/>
            <person name="Wang X."/>
            <person name="Hu Z."/>
            <person name="Wang H."/>
            <person name="Luo H."/>
        </authorList>
    </citation>
    <scope>NUCLEOTIDE SEQUENCE</scope>
    <source>
        <strain evidence="3 5">CC28-63</strain>
        <strain evidence="2">CC28-69</strain>
    </source>
</reference>
<dbReference type="InterPro" id="IPR036691">
    <property type="entry name" value="Endo/exonu/phosph_ase_sf"/>
</dbReference>
<dbReference type="AlphaFoldDB" id="A0A9Q2NVG5"/>
<dbReference type="Proteomes" id="UP000755667">
    <property type="component" value="Unassembled WGS sequence"/>
</dbReference>
<dbReference type="GeneID" id="62639133"/>
<keyword evidence="5" id="KW-1185">Reference proteome</keyword>
<dbReference type="EMBL" id="JAFBXF010000006">
    <property type="protein sequence ID" value="MBM2417425.1"/>
    <property type="molecule type" value="Genomic_DNA"/>
</dbReference>
<dbReference type="OrthoDB" id="292013at2"/>
<accession>A0A9Q2NVG5</accession>
<gene>
    <name evidence="2" type="ORF">JQX41_10620</name>
    <name evidence="3" type="ORF">JQX48_10625</name>
</gene>
<evidence type="ECO:0000313" key="5">
    <source>
        <dbReference type="Proteomes" id="UP000809440"/>
    </source>
</evidence>
<evidence type="ECO:0000259" key="1">
    <source>
        <dbReference type="Pfam" id="PF03372"/>
    </source>
</evidence>
<dbReference type="RefSeq" id="WP_085627431.1">
    <property type="nucleotide sequence ID" value="NZ_JAFBWU010000006.1"/>
</dbReference>
<organism evidence="2 4">
    <name type="scientific">Marivita cryptomonadis</name>
    <dbReference type="NCBI Taxonomy" id="505252"/>
    <lineage>
        <taxon>Bacteria</taxon>
        <taxon>Pseudomonadati</taxon>
        <taxon>Pseudomonadota</taxon>
        <taxon>Alphaproteobacteria</taxon>
        <taxon>Rhodobacterales</taxon>
        <taxon>Roseobacteraceae</taxon>
        <taxon>Marivita</taxon>
    </lineage>
</organism>
<dbReference type="EMBL" id="JAFBXE010000006">
    <property type="protein sequence ID" value="MBM2412757.1"/>
    <property type="molecule type" value="Genomic_DNA"/>
</dbReference>
<protein>
    <submittedName>
        <fullName evidence="2">Endonuclease/exonuclease/phosphatase family protein</fullName>
    </submittedName>
</protein>
<evidence type="ECO:0000313" key="4">
    <source>
        <dbReference type="Proteomes" id="UP000755667"/>
    </source>
</evidence>
<keyword evidence="2" id="KW-0540">Nuclease</keyword>
<evidence type="ECO:0000313" key="3">
    <source>
        <dbReference type="EMBL" id="MBM2417425.1"/>
    </source>
</evidence>
<keyword evidence="2" id="KW-0255">Endonuclease</keyword>
<dbReference type="InterPro" id="IPR005135">
    <property type="entry name" value="Endo/exonuclease/phosphatase"/>
</dbReference>
<dbReference type="Gene3D" id="3.60.10.10">
    <property type="entry name" value="Endonuclease/exonuclease/phosphatase"/>
    <property type="match status" value="1"/>
</dbReference>
<dbReference type="Pfam" id="PF03372">
    <property type="entry name" value="Exo_endo_phos"/>
    <property type="match status" value="1"/>
</dbReference>
<comment type="caution">
    <text evidence="2">The sequence shown here is derived from an EMBL/GenBank/DDBJ whole genome shotgun (WGS) entry which is preliminary data.</text>
</comment>
<feature type="domain" description="Endonuclease/exonuclease/phosphatase" evidence="1">
    <location>
        <begin position="35"/>
        <end position="289"/>
    </location>
</feature>
<dbReference type="GO" id="GO:0004519">
    <property type="term" value="F:endonuclease activity"/>
    <property type="evidence" value="ECO:0007669"/>
    <property type="project" value="UniProtKB-KW"/>
</dbReference>
<proteinExistence type="predicted"/>
<dbReference type="SUPFAM" id="SSF56219">
    <property type="entry name" value="DNase I-like"/>
    <property type="match status" value="1"/>
</dbReference>
<dbReference type="Proteomes" id="UP000809440">
    <property type="component" value="Unassembled WGS sequence"/>
</dbReference>
<keyword evidence="2" id="KW-0378">Hydrolase</keyword>
<sequence>MAQARDLRVALWHAPLTRNSPGLLLRDLTEGEGSVAAFASAIADTNADIIVLTRFDYDASGQTLRAFSALVNGAHTYVMPLRSNAGIPTGIDMDGDGRLAEPEDAQAYGRFPGQEALAVLSRFPILGDDVQMHNDFFWRDLPGGLLKASDHGGSSQRLSSGGHWTVPVEYTLREQTHRITLFIGHAGPPVFDGPEDRNGRRNRDELRLWETIVELTDRPFVFMANTNLDPDRGEGYRDAMAQFLSEQDIVDPLAGQVTAHWDSPGPMRVSYILPSSDFSVGAAKVWPVLEGQQHSLITVDLTLPDAALP</sequence>